<dbReference type="EMBL" id="BLLK01000045">
    <property type="protein sequence ID" value="GFH51238.1"/>
    <property type="molecule type" value="Genomic_DNA"/>
</dbReference>
<dbReference type="Pfam" id="PF05458">
    <property type="entry name" value="Siva"/>
    <property type="match status" value="1"/>
</dbReference>
<dbReference type="PANTHER" id="PTHR14365:SF1">
    <property type="entry name" value="APOPTOSIS REGULATORY PROTEIN SIVA"/>
    <property type="match status" value="1"/>
</dbReference>
<evidence type="ECO:0000256" key="1">
    <source>
        <dbReference type="SAM" id="MobiDB-lite"/>
    </source>
</evidence>
<accession>A0AAD3CSR3</accession>
<dbReference type="PANTHER" id="PTHR14365">
    <property type="entry name" value="APOPTOSIS REGULATORY PROTEIN SIVA"/>
    <property type="match status" value="1"/>
</dbReference>
<dbReference type="InterPro" id="IPR022773">
    <property type="entry name" value="Siva"/>
</dbReference>
<reference evidence="2 3" key="1">
    <citation type="journal article" date="2021" name="Sci. Rep.">
        <title>The genome of the diatom Chaetoceros tenuissimus carries an ancient integrated fragment of an extant virus.</title>
        <authorList>
            <person name="Hongo Y."/>
            <person name="Kimura K."/>
            <person name="Takaki Y."/>
            <person name="Yoshida Y."/>
            <person name="Baba S."/>
            <person name="Kobayashi G."/>
            <person name="Nagasaki K."/>
            <person name="Hano T."/>
            <person name="Tomaru Y."/>
        </authorList>
    </citation>
    <scope>NUCLEOTIDE SEQUENCE [LARGE SCALE GENOMIC DNA]</scope>
    <source>
        <strain evidence="2 3">NIES-3715</strain>
    </source>
</reference>
<protein>
    <submittedName>
        <fullName evidence="2">Uncharacterized protein</fullName>
    </submittedName>
</protein>
<name>A0AAD3CSR3_9STRA</name>
<keyword evidence="3" id="KW-1185">Reference proteome</keyword>
<gene>
    <name evidence="2" type="ORF">CTEN210_07714</name>
</gene>
<dbReference type="Proteomes" id="UP001054902">
    <property type="component" value="Unassembled WGS sequence"/>
</dbReference>
<comment type="caution">
    <text evidence="2">The sequence shown here is derived from an EMBL/GenBank/DDBJ whole genome shotgun (WGS) entry which is preliminary data.</text>
</comment>
<sequence length="289" mass="32998">MRSPSFTLFQDQTTFCSQHFTAENTAFDMEQNNFNLPVTPDSRSESKEPQRLLHAKRLLPNQWTASLPVITQTSDSEMEEEEQYSQRKKMRTDDSRFSSSMDSSFNSISTPTRDTVSANIQQSWWKKKQSSPQNTSFQNNNRFASEESTCTCHVCKSNIPTKLEQAEKITPASYRNTQATAPVKQKNSLLAYFQHSKSLQNGENGPSFQTKQTEKGMNSGRSNCGKISHLCSYCDRPACSNCTRQCEGECKAFFCTFCSRVDYEGVRERIFCFHCQDEENSEECSMDTT</sequence>
<dbReference type="GO" id="GO:0005175">
    <property type="term" value="F:CD27 receptor binding"/>
    <property type="evidence" value="ECO:0007669"/>
    <property type="project" value="TreeGrafter"/>
</dbReference>
<evidence type="ECO:0000313" key="3">
    <source>
        <dbReference type="Proteomes" id="UP001054902"/>
    </source>
</evidence>
<organism evidence="2 3">
    <name type="scientific">Chaetoceros tenuissimus</name>
    <dbReference type="NCBI Taxonomy" id="426638"/>
    <lineage>
        <taxon>Eukaryota</taxon>
        <taxon>Sar</taxon>
        <taxon>Stramenopiles</taxon>
        <taxon>Ochrophyta</taxon>
        <taxon>Bacillariophyta</taxon>
        <taxon>Coscinodiscophyceae</taxon>
        <taxon>Chaetocerotophycidae</taxon>
        <taxon>Chaetocerotales</taxon>
        <taxon>Chaetocerotaceae</taxon>
        <taxon>Chaetoceros</taxon>
    </lineage>
</organism>
<proteinExistence type="predicted"/>
<evidence type="ECO:0000313" key="2">
    <source>
        <dbReference type="EMBL" id="GFH51238.1"/>
    </source>
</evidence>
<feature type="region of interest" description="Disordered" evidence="1">
    <location>
        <begin position="71"/>
        <end position="114"/>
    </location>
</feature>
<feature type="compositionally biased region" description="Low complexity" evidence="1">
    <location>
        <begin position="97"/>
        <end position="110"/>
    </location>
</feature>
<dbReference type="AlphaFoldDB" id="A0AAD3CSR3"/>